<reference evidence="2" key="1">
    <citation type="journal article" date="2019" name="Int. J. Syst. Evol. Microbiol.">
        <title>The Global Catalogue of Microorganisms (GCM) 10K type strain sequencing project: providing services to taxonomists for standard genome sequencing and annotation.</title>
        <authorList>
            <consortium name="The Broad Institute Genomics Platform"/>
            <consortium name="The Broad Institute Genome Sequencing Center for Infectious Disease"/>
            <person name="Wu L."/>
            <person name="Ma J."/>
        </authorList>
    </citation>
    <scope>NUCLEOTIDE SEQUENCE [LARGE SCALE GENOMIC DNA]</scope>
    <source>
        <strain evidence="2">JCM 3115</strain>
    </source>
</reference>
<name>A0ABQ2QLL5_9ACTN</name>
<proteinExistence type="predicted"/>
<protein>
    <submittedName>
        <fullName evidence="1">Uncharacterized protein</fullName>
    </submittedName>
</protein>
<evidence type="ECO:0000313" key="1">
    <source>
        <dbReference type="EMBL" id="GGP86144.1"/>
    </source>
</evidence>
<keyword evidence="2" id="KW-1185">Reference proteome</keyword>
<accession>A0ABQ2QLL5</accession>
<evidence type="ECO:0000313" key="2">
    <source>
        <dbReference type="Proteomes" id="UP000611554"/>
    </source>
</evidence>
<comment type="caution">
    <text evidence="1">The sequence shown here is derived from an EMBL/GenBank/DDBJ whole genome shotgun (WGS) entry which is preliminary data.</text>
</comment>
<sequence length="118" mass="12165">MAKPAVGVMLCVDLPDCGLGSLWWFPCRDRRIGCVLIVEFGCDVVRCGLGLVGVPPGVEEVVVGDGDDERDEQRLGDTAVCGPVLGFAEVGVEALQPAVDLFGVGPNGLAGPDSAGLR</sequence>
<dbReference type="RefSeq" id="WP_189245614.1">
    <property type="nucleotide sequence ID" value="NZ_BMQJ01000002.1"/>
</dbReference>
<dbReference type="Proteomes" id="UP000611554">
    <property type="component" value="Unassembled WGS sequence"/>
</dbReference>
<organism evidence="1 2">
    <name type="scientific">Streptosporangium pseudovulgare</name>
    <dbReference type="NCBI Taxonomy" id="35765"/>
    <lineage>
        <taxon>Bacteria</taxon>
        <taxon>Bacillati</taxon>
        <taxon>Actinomycetota</taxon>
        <taxon>Actinomycetes</taxon>
        <taxon>Streptosporangiales</taxon>
        <taxon>Streptosporangiaceae</taxon>
        <taxon>Streptosporangium</taxon>
    </lineage>
</organism>
<dbReference type="EMBL" id="BMQJ01000002">
    <property type="protein sequence ID" value="GGP86144.1"/>
    <property type="molecule type" value="Genomic_DNA"/>
</dbReference>
<gene>
    <name evidence="1" type="ORF">GCM10010140_14470</name>
</gene>